<accession>A0ABV9BW41</accession>
<dbReference type="SUPFAM" id="SSF55681">
    <property type="entry name" value="Class II aaRS and biotin synthetases"/>
    <property type="match status" value="1"/>
</dbReference>
<evidence type="ECO:0000256" key="3">
    <source>
        <dbReference type="ARBA" id="ARBA00022840"/>
    </source>
</evidence>
<feature type="domain" description="Aminoacyl-tRNA synthetase class II (D/K/N)" evidence="5">
    <location>
        <begin position="34"/>
        <end position="99"/>
    </location>
</feature>
<dbReference type="Proteomes" id="UP001595990">
    <property type="component" value="Unassembled WGS sequence"/>
</dbReference>
<feature type="region of interest" description="Disordered" evidence="4">
    <location>
        <begin position="1"/>
        <end position="41"/>
    </location>
</feature>
<sequence length="122" mass="13547">MRCAELRLRSTTQGPASTPPGQHCERGPSPRSGEVAGADERHATAGAVLEDLADHQIGQEPYGWYIEMRERRPLRTSGFGMGVEQLLLWVLNHDDIRVLQILVRRDGLDCTPLMARACLTGR</sequence>
<feature type="compositionally biased region" description="Polar residues" evidence="4">
    <location>
        <begin position="9"/>
        <end position="20"/>
    </location>
</feature>
<evidence type="ECO:0000313" key="6">
    <source>
        <dbReference type="EMBL" id="MFC4518232.1"/>
    </source>
</evidence>
<evidence type="ECO:0000256" key="1">
    <source>
        <dbReference type="ARBA" id="ARBA00022598"/>
    </source>
</evidence>
<gene>
    <name evidence="6" type="ORF">ACFPEN_35845</name>
</gene>
<protein>
    <submittedName>
        <fullName evidence="6">Amino acid--tRNA ligase-related protein</fullName>
    </submittedName>
</protein>
<keyword evidence="3" id="KW-0067">ATP-binding</keyword>
<evidence type="ECO:0000256" key="2">
    <source>
        <dbReference type="ARBA" id="ARBA00022741"/>
    </source>
</evidence>
<organism evidence="6 7">
    <name type="scientific">Streptomyces ehimensis</name>
    <dbReference type="NCBI Taxonomy" id="68195"/>
    <lineage>
        <taxon>Bacteria</taxon>
        <taxon>Bacillati</taxon>
        <taxon>Actinomycetota</taxon>
        <taxon>Actinomycetes</taxon>
        <taxon>Kitasatosporales</taxon>
        <taxon>Streptomycetaceae</taxon>
        <taxon>Streptomyces</taxon>
    </lineage>
</organism>
<dbReference type="RefSeq" id="WP_417924514.1">
    <property type="nucleotide sequence ID" value="NZ_JBHSFS010000038.1"/>
</dbReference>
<keyword evidence="1 6" id="KW-0436">Ligase</keyword>
<evidence type="ECO:0000256" key="4">
    <source>
        <dbReference type="SAM" id="MobiDB-lite"/>
    </source>
</evidence>
<evidence type="ECO:0000259" key="5">
    <source>
        <dbReference type="Pfam" id="PF00152"/>
    </source>
</evidence>
<dbReference type="GO" id="GO:0016874">
    <property type="term" value="F:ligase activity"/>
    <property type="evidence" value="ECO:0007669"/>
    <property type="project" value="UniProtKB-KW"/>
</dbReference>
<proteinExistence type="predicted"/>
<dbReference type="Pfam" id="PF00152">
    <property type="entry name" value="tRNA-synt_2"/>
    <property type="match status" value="1"/>
</dbReference>
<keyword evidence="7" id="KW-1185">Reference proteome</keyword>
<dbReference type="InterPro" id="IPR004364">
    <property type="entry name" value="Aa-tRNA-synt_II"/>
</dbReference>
<name>A0ABV9BW41_9ACTN</name>
<evidence type="ECO:0000313" key="7">
    <source>
        <dbReference type="Proteomes" id="UP001595990"/>
    </source>
</evidence>
<dbReference type="InterPro" id="IPR045864">
    <property type="entry name" value="aa-tRNA-synth_II/BPL/LPL"/>
</dbReference>
<dbReference type="EMBL" id="JBHSFS010000038">
    <property type="protein sequence ID" value="MFC4518232.1"/>
    <property type="molecule type" value="Genomic_DNA"/>
</dbReference>
<comment type="caution">
    <text evidence="6">The sequence shown here is derived from an EMBL/GenBank/DDBJ whole genome shotgun (WGS) entry which is preliminary data.</text>
</comment>
<dbReference type="Gene3D" id="3.30.930.10">
    <property type="entry name" value="Bira Bifunctional Protein, Domain 2"/>
    <property type="match status" value="1"/>
</dbReference>
<keyword evidence="2" id="KW-0547">Nucleotide-binding</keyword>
<reference evidence="7" key="1">
    <citation type="journal article" date="2019" name="Int. J. Syst. Evol. Microbiol.">
        <title>The Global Catalogue of Microorganisms (GCM) 10K type strain sequencing project: providing services to taxonomists for standard genome sequencing and annotation.</title>
        <authorList>
            <consortium name="The Broad Institute Genomics Platform"/>
            <consortium name="The Broad Institute Genome Sequencing Center for Infectious Disease"/>
            <person name="Wu L."/>
            <person name="Ma J."/>
        </authorList>
    </citation>
    <scope>NUCLEOTIDE SEQUENCE [LARGE SCALE GENOMIC DNA]</scope>
    <source>
        <strain evidence="7">CECT 8064</strain>
    </source>
</reference>